<evidence type="ECO:0000256" key="3">
    <source>
        <dbReference type="SAM" id="MobiDB-lite"/>
    </source>
</evidence>
<feature type="compositionally biased region" description="Polar residues" evidence="3">
    <location>
        <begin position="1"/>
        <end position="11"/>
    </location>
</feature>
<organism evidence="6 7">
    <name type="scientific">Chilo suppressalis</name>
    <name type="common">Asiatic rice borer moth</name>
    <dbReference type="NCBI Taxonomy" id="168631"/>
    <lineage>
        <taxon>Eukaryota</taxon>
        <taxon>Metazoa</taxon>
        <taxon>Ecdysozoa</taxon>
        <taxon>Arthropoda</taxon>
        <taxon>Hexapoda</taxon>
        <taxon>Insecta</taxon>
        <taxon>Pterygota</taxon>
        <taxon>Neoptera</taxon>
        <taxon>Endopterygota</taxon>
        <taxon>Lepidoptera</taxon>
        <taxon>Glossata</taxon>
        <taxon>Ditrysia</taxon>
        <taxon>Pyraloidea</taxon>
        <taxon>Crambidae</taxon>
        <taxon>Crambinae</taxon>
        <taxon>Chilo</taxon>
    </lineage>
</organism>
<feature type="domain" description="C2" evidence="5">
    <location>
        <begin position="240"/>
        <end position="352"/>
    </location>
</feature>
<feature type="transmembrane region" description="Helical" evidence="4">
    <location>
        <begin position="437"/>
        <end position="470"/>
    </location>
</feature>
<feature type="compositionally biased region" description="Polar residues" evidence="3">
    <location>
        <begin position="53"/>
        <end position="62"/>
    </location>
</feature>
<name>A0ABN8B8N1_CHISP</name>
<evidence type="ECO:0000313" key="7">
    <source>
        <dbReference type="Proteomes" id="UP001153292"/>
    </source>
</evidence>
<evidence type="ECO:0000256" key="1">
    <source>
        <dbReference type="ARBA" id="ARBA00022723"/>
    </source>
</evidence>
<feature type="domain" description="C2" evidence="5">
    <location>
        <begin position="87"/>
        <end position="204"/>
    </location>
</feature>
<dbReference type="PROSITE" id="PS50004">
    <property type="entry name" value="C2"/>
    <property type="match status" value="2"/>
</dbReference>
<dbReference type="SUPFAM" id="SSF49562">
    <property type="entry name" value="C2 domain (Calcium/lipid-binding domain, CaLB)"/>
    <property type="match status" value="2"/>
</dbReference>
<keyword evidence="1" id="KW-0479">Metal-binding</keyword>
<evidence type="ECO:0000256" key="2">
    <source>
        <dbReference type="ARBA" id="ARBA00022837"/>
    </source>
</evidence>
<dbReference type="Pfam" id="PF00168">
    <property type="entry name" value="C2"/>
    <property type="match status" value="2"/>
</dbReference>
<keyword evidence="2" id="KW-0106">Calcium</keyword>
<dbReference type="PANTHER" id="PTHR45911">
    <property type="entry name" value="C2 DOMAIN-CONTAINING PROTEIN"/>
    <property type="match status" value="1"/>
</dbReference>
<accession>A0ABN8B8N1</accession>
<dbReference type="Gene3D" id="2.60.40.150">
    <property type="entry name" value="C2 domain"/>
    <property type="match status" value="2"/>
</dbReference>
<feature type="transmembrane region" description="Helical" evidence="4">
    <location>
        <begin position="541"/>
        <end position="560"/>
    </location>
</feature>
<dbReference type="SMART" id="SM00239">
    <property type="entry name" value="C2"/>
    <property type="match status" value="2"/>
</dbReference>
<dbReference type="InterPro" id="IPR035892">
    <property type="entry name" value="C2_domain_sf"/>
</dbReference>
<keyword evidence="4" id="KW-0812">Transmembrane</keyword>
<evidence type="ECO:0000259" key="5">
    <source>
        <dbReference type="PROSITE" id="PS50004"/>
    </source>
</evidence>
<reference evidence="6" key="1">
    <citation type="submission" date="2021-12" db="EMBL/GenBank/DDBJ databases">
        <authorList>
            <person name="King R."/>
        </authorList>
    </citation>
    <scope>NUCLEOTIDE SEQUENCE</scope>
</reference>
<evidence type="ECO:0000313" key="6">
    <source>
        <dbReference type="EMBL" id="CAH0405981.1"/>
    </source>
</evidence>
<keyword evidence="7" id="KW-1185">Reference proteome</keyword>
<gene>
    <name evidence="6" type="ORF">CHILSU_LOCUS9354</name>
</gene>
<dbReference type="Proteomes" id="UP001153292">
    <property type="component" value="Chromosome 5"/>
</dbReference>
<dbReference type="InterPro" id="IPR000008">
    <property type="entry name" value="C2_dom"/>
</dbReference>
<feature type="region of interest" description="Disordered" evidence="3">
    <location>
        <begin position="1"/>
        <end position="81"/>
    </location>
</feature>
<dbReference type="EMBL" id="OU963898">
    <property type="protein sequence ID" value="CAH0405981.1"/>
    <property type="molecule type" value="Genomic_DNA"/>
</dbReference>
<protein>
    <recommendedName>
        <fullName evidence="5">C2 domain-containing protein</fullName>
    </recommendedName>
</protein>
<sequence length="626" mass="72492">MEPEQNNNNCSDSEKVVGENNVNKNDQNGSPKIRRHSSVSSDSSSATDKKSRISNLFRSSSLARRVKNKKNKSPALEETPKTADNYDKAIVPVTEKKSPVKARKHWTTIVSVVLVEAKSLPVPPSDGSSHKLYCKLRLGSETLKSKLVPNTSQPEWKERFQMRLHKDNLLKLSLWDKGKQKNFMGSTVLDLTHVDRDRTHEVWQQLDDGFGTVHFSVTLCNVRDQSTTEPEETQFNEGVIRAKHEINSLKSDWKLVGQLYVKVLGARGLSGKPNAYCTLELDNERVQTHTAGASSEPVWNKSYVFNVYDVTSTLDLKVYDSSLVMALRNESLGRVSIPLLKIQNGEPSWFALKDRTKRHSARGNCPRVQLEMTMFWNPVKATVRLFQPQEVKYLKKPPKFDVPLVYSNMEFIRDTFNTLFEINEQYKRLFEWENRELSFTVLLGWLVFWYYFRMWATPLLLLLPFFYFWIIQTQQTEWQLTRTVNVVEDSLDQNDDDKSEKRWSKRFMGLQEMTLTITGGVEYSVSLVERIVNLASFKVPFLSYLTMILLILSALGFYFIPFNYMMMAFGIYKFTRKYLNPNRLLNNDILDFITRVPDNEILKDWKELNVPEPSVKRQLNSVSDSS</sequence>
<keyword evidence="4" id="KW-0472">Membrane</keyword>
<keyword evidence="4" id="KW-1133">Transmembrane helix</keyword>
<evidence type="ECO:0000256" key="4">
    <source>
        <dbReference type="SAM" id="Phobius"/>
    </source>
</evidence>
<proteinExistence type="predicted"/>
<dbReference type="PANTHER" id="PTHR45911:SF4">
    <property type="entry name" value="MULTIPLE C2 AND TRANSMEMBRANE DOMAIN-CONTAINING PROTEIN"/>
    <property type="match status" value="1"/>
</dbReference>